<feature type="compositionally biased region" description="Low complexity" evidence="3">
    <location>
        <begin position="23"/>
        <end position="33"/>
    </location>
</feature>
<evidence type="ECO:0000256" key="1">
    <source>
        <dbReference type="ARBA" id="ARBA00005541"/>
    </source>
</evidence>
<keyword evidence="5" id="KW-1185">Reference proteome</keyword>
<dbReference type="Pfam" id="PF05816">
    <property type="entry name" value="TelA"/>
    <property type="match status" value="1"/>
</dbReference>
<evidence type="ECO:0000256" key="2">
    <source>
        <dbReference type="PIRNR" id="PIRNR026508"/>
    </source>
</evidence>
<dbReference type="EMBL" id="JBBMFT010000009">
    <property type="protein sequence ID" value="MEQ2457194.1"/>
    <property type="molecule type" value="Genomic_DNA"/>
</dbReference>
<protein>
    <submittedName>
        <fullName evidence="4">Toxic anion resistance protein</fullName>
    </submittedName>
</protein>
<comment type="caution">
    <text evidence="4">The sequence shown here is derived from an EMBL/GenBank/DDBJ whole genome shotgun (WGS) entry which is preliminary data.</text>
</comment>
<evidence type="ECO:0000313" key="4">
    <source>
        <dbReference type="EMBL" id="MEQ2457194.1"/>
    </source>
</evidence>
<dbReference type="PIRSF" id="PIRSF026508">
    <property type="entry name" value="TelA"/>
    <property type="match status" value="1"/>
</dbReference>
<evidence type="ECO:0000313" key="5">
    <source>
        <dbReference type="Proteomes" id="UP001440599"/>
    </source>
</evidence>
<gene>
    <name evidence="4" type="ORF">WMO45_11720</name>
</gene>
<dbReference type="RefSeq" id="WP_349140971.1">
    <property type="nucleotide sequence ID" value="NZ_JBBMFT010000009.1"/>
</dbReference>
<dbReference type="PANTHER" id="PTHR38432:SF1">
    <property type="entry name" value="TELA-LIKE PROTEIN SAOUHSC_01408"/>
    <property type="match status" value="1"/>
</dbReference>
<organism evidence="4 5">
    <name type="scientific">Flavonifractor hominis</name>
    <dbReference type="NCBI Taxonomy" id="3133178"/>
    <lineage>
        <taxon>Bacteria</taxon>
        <taxon>Bacillati</taxon>
        <taxon>Bacillota</taxon>
        <taxon>Clostridia</taxon>
        <taxon>Eubacteriales</taxon>
        <taxon>Oscillospiraceae</taxon>
        <taxon>Flavonifractor</taxon>
    </lineage>
</organism>
<reference evidence="4 5" key="1">
    <citation type="submission" date="2024-03" db="EMBL/GenBank/DDBJ databases">
        <title>Human intestinal bacterial collection.</title>
        <authorList>
            <person name="Pauvert C."/>
            <person name="Hitch T.C.A."/>
            <person name="Clavel T."/>
        </authorList>
    </citation>
    <scope>NUCLEOTIDE SEQUENCE [LARGE SCALE GENOMIC DNA]</scope>
    <source>
        <strain evidence="4 5">CLA-AP-H34</strain>
    </source>
</reference>
<comment type="similarity">
    <text evidence="1 2">Belongs to the TelA family.</text>
</comment>
<proteinExistence type="inferred from homology"/>
<dbReference type="Proteomes" id="UP001440599">
    <property type="component" value="Unassembled WGS sequence"/>
</dbReference>
<name>A0ABV1ESY0_9FIRM</name>
<sequence>MSDSMDFTPELTLSPDLSKDTAAAEAPRAPEAPGLTLGTPAADPALQEQAQAIQLDESQLSEAERKMVDDFAKKIDIMDSNVVLQYGAAAQKNIAGFSESTLNSVRTKDLGEVGQALSSLVVELKGFGKEEEKGVFGFFKKKRNELEAMKASYTKAEANVDKIVQVLEGHQVTLMKDIAMLDQMYELNTKYYKELTMYILAGKKRLMQVRTEDLERLRARAAQTGAQEDAQAYNDLANMVSRFEKKIHDLELTRMISIQMGPQTRLIQNNDTLMLEKIQSSLVNTIPLWKSQMVLALGLEHSRQATAAQSAVTNMTNELLKKNADMLKMGTIETAREAERSVVDIQTLQHTNEQLISTLDEVMNIQKEGAQKRREAEVELGRIEGQLKQKLLELRG</sequence>
<dbReference type="PANTHER" id="PTHR38432">
    <property type="entry name" value="TELA-LIKE PROTEIN SAOUHSC_01408"/>
    <property type="match status" value="1"/>
</dbReference>
<evidence type="ECO:0000256" key="3">
    <source>
        <dbReference type="SAM" id="MobiDB-lite"/>
    </source>
</evidence>
<feature type="region of interest" description="Disordered" evidence="3">
    <location>
        <begin position="1"/>
        <end position="42"/>
    </location>
</feature>
<dbReference type="InterPro" id="IPR008863">
    <property type="entry name" value="Toxic_anion-R_TelA"/>
</dbReference>
<accession>A0ABV1ESY0</accession>